<dbReference type="PANTHER" id="PTHR12526:SF630">
    <property type="entry name" value="GLYCOSYLTRANSFERASE"/>
    <property type="match status" value="1"/>
</dbReference>
<proteinExistence type="predicted"/>
<keyword evidence="7" id="KW-1185">Reference proteome</keyword>
<feature type="domain" description="Glycosyl transferase family 1" evidence="4">
    <location>
        <begin position="200"/>
        <end position="359"/>
    </location>
</feature>
<accession>A0ABU7PLI4</accession>
<evidence type="ECO:0000256" key="2">
    <source>
        <dbReference type="ARBA" id="ARBA00022676"/>
    </source>
</evidence>
<dbReference type="Pfam" id="PF00534">
    <property type="entry name" value="Glycos_transf_1"/>
    <property type="match status" value="1"/>
</dbReference>
<name>A0ABU7PLI4_9ACTN</name>
<evidence type="ECO:0000313" key="7">
    <source>
        <dbReference type="Proteomes" id="UP001344658"/>
    </source>
</evidence>
<dbReference type="GO" id="GO:0016757">
    <property type="term" value="F:glycosyltransferase activity"/>
    <property type="evidence" value="ECO:0007669"/>
    <property type="project" value="UniProtKB-KW"/>
</dbReference>
<evidence type="ECO:0000256" key="3">
    <source>
        <dbReference type="ARBA" id="ARBA00022679"/>
    </source>
</evidence>
<evidence type="ECO:0000313" key="6">
    <source>
        <dbReference type="EMBL" id="MEE4546109.1"/>
    </source>
</evidence>
<keyword evidence="3 6" id="KW-0808">Transferase</keyword>
<protein>
    <recommendedName>
        <fullName evidence="1">D-inositol 3-phosphate glycosyltransferase</fullName>
    </recommendedName>
</protein>
<dbReference type="InterPro" id="IPR028098">
    <property type="entry name" value="Glyco_trans_4-like_N"/>
</dbReference>
<feature type="domain" description="Glycosyltransferase subfamily 4-like N-terminal" evidence="5">
    <location>
        <begin position="19"/>
        <end position="185"/>
    </location>
</feature>
<sequence>MSNRQRDIFFVANEVNELGGVARWQAQLAGLLADRGHRVTIVGIAPPEVPMDLGENPPFDTVTLYQVRPPGKWRPKGLLDRANVAARRQESARDKGVRRSTEKLSALFRAARPGAMIVVTQVWAMEWVALADTAGHPVIGMSHESYEYSKQSSRFQRVEKFYKDVDRLLLLTQEDADLWAGRGLNNVGFMPNPLPMMPEVASPRTEKVVASVGRLSHQKGIDMLLDAWAEAAPRQPGWRLKIYGAGELEAPLKAQCTELGLDDSVEWAGQTSDVPGALRGASVFIQSSRGEGFPLALLEAMACGLPCAAFDCAPGVHEIIEDGVDGLLARPGNTSELARQVVRLMADAELRDSMGELARANVQRYTPESITQRWEDLFTFLER</sequence>
<dbReference type="PANTHER" id="PTHR12526">
    <property type="entry name" value="GLYCOSYLTRANSFERASE"/>
    <property type="match status" value="1"/>
</dbReference>
<dbReference type="InterPro" id="IPR001296">
    <property type="entry name" value="Glyco_trans_1"/>
</dbReference>
<dbReference type="CDD" id="cd03820">
    <property type="entry name" value="GT4_AmsD-like"/>
    <property type="match status" value="1"/>
</dbReference>
<comment type="caution">
    <text evidence="6">The sequence shown here is derived from an EMBL/GenBank/DDBJ whole genome shotgun (WGS) entry which is preliminary data.</text>
</comment>
<dbReference type="Gene3D" id="3.40.50.2000">
    <property type="entry name" value="Glycogen Phosphorylase B"/>
    <property type="match status" value="2"/>
</dbReference>
<evidence type="ECO:0000259" key="4">
    <source>
        <dbReference type="Pfam" id="PF00534"/>
    </source>
</evidence>
<dbReference type="SUPFAM" id="SSF53756">
    <property type="entry name" value="UDP-Glycosyltransferase/glycogen phosphorylase"/>
    <property type="match status" value="1"/>
</dbReference>
<gene>
    <name evidence="6" type="ORF">V2S66_29600</name>
</gene>
<dbReference type="RefSeq" id="WP_330799809.1">
    <property type="nucleotide sequence ID" value="NZ_JAZEWV010000039.1"/>
</dbReference>
<keyword evidence="2 6" id="KW-0328">Glycosyltransferase</keyword>
<organism evidence="6 7">
    <name type="scientific">Actinacidiphila polyblastidii</name>
    <dbReference type="NCBI Taxonomy" id="3110430"/>
    <lineage>
        <taxon>Bacteria</taxon>
        <taxon>Bacillati</taxon>
        <taxon>Actinomycetota</taxon>
        <taxon>Actinomycetes</taxon>
        <taxon>Kitasatosporales</taxon>
        <taxon>Streptomycetaceae</taxon>
        <taxon>Actinacidiphila</taxon>
    </lineage>
</organism>
<reference evidence="6 7" key="1">
    <citation type="submission" date="2023-12" db="EMBL/GenBank/DDBJ databases">
        <title>Streptomyces sp. V4-01.</title>
        <authorList>
            <person name="Somphong A."/>
            <person name="Phongsopitanun W."/>
        </authorList>
    </citation>
    <scope>NUCLEOTIDE SEQUENCE [LARGE SCALE GENOMIC DNA]</scope>
    <source>
        <strain evidence="6 7">V4-01</strain>
    </source>
</reference>
<dbReference type="Pfam" id="PF13579">
    <property type="entry name" value="Glyco_trans_4_4"/>
    <property type="match status" value="1"/>
</dbReference>
<evidence type="ECO:0000259" key="5">
    <source>
        <dbReference type="Pfam" id="PF13579"/>
    </source>
</evidence>
<dbReference type="Proteomes" id="UP001344658">
    <property type="component" value="Unassembled WGS sequence"/>
</dbReference>
<evidence type="ECO:0000256" key="1">
    <source>
        <dbReference type="ARBA" id="ARBA00021292"/>
    </source>
</evidence>
<dbReference type="EMBL" id="JAZEWV010000039">
    <property type="protein sequence ID" value="MEE4546109.1"/>
    <property type="molecule type" value="Genomic_DNA"/>
</dbReference>